<feature type="compositionally biased region" description="Basic and acidic residues" evidence="6">
    <location>
        <begin position="76"/>
        <end position="89"/>
    </location>
</feature>
<name>A0A9P4YCP8_CRYP1</name>
<protein>
    <recommendedName>
        <fullName evidence="7">Zn(2)-C6 fungal-type domain-containing protein</fullName>
    </recommendedName>
</protein>
<dbReference type="SUPFAM" id="SSF57701">
    <property type="entry name" value="Zn2/Cys6 DNA-binding domain"/>
    <property type="match status" value="1"/>
</dbReference>
<dbReference type="InterPro" id="IPR007219">
    <property type="entry name" value="XnlR_reg_dom"/>
</dbReference>
<dbReference type="GO" id="GO:0005634">
    <property type="term" value="C:nucleus"/>
    <property type="evidence" value="ECO:0007669"/>
    <property type="project" value="UniProtKB-SubCell"/>
</dbReference>
<dbReference type="RefSeq" id="XP_040781196.1">
    <property type="nucleotide sequence ID" value="XM_040916039.1"/>
</dbReference>
<dbReference type="CDD" id="cd00067">
    <property type="entry name" value="GAL4"/>
    <property type="match status" value="1"/>
</dbReference>
<accession>A0A9P4YCP8</accession>
<comment type="caution">
    <text evidence="8">The sequence shown here is derived from an EMBL/GenBank/DDBJ whole genome shotgun (WGS) entry which is preliminary data.</text>
</comment>
<evidence type="ECO:0000256" key="2">
    <source>
        <dbReference type="ARBA" id="ARBA00022723"/>
    </source>
</evidence>
<keyword evidence="5" id="KW-0539">Nucleus</keyword>
<evidence type="ECO:0000256" key="6">
    <source>
        <dbReference type="SAM" id="MobiDB-lite"/>
    </source>
</evidence>
<dbReference type="PANTHER" id="PTHR47338">
    <property type="entry name" value="ZN(II)2CYS6 TRANSCRIPTION FACTOR (EUROFUNG)-RELATED"/>
    <property type="match status" value="1"/>
</dbReference>
<dbReference type="InterPro" id="IPR050815">
    <property type="entry name" value="TF_fung"/>
</dbReference>
<dbReference type="AlphaFoldDB" id="A0A9P4YCP8"/>
<evidence type="ECO:0000313" key="9">
    <source>
        <dbReference type="Proteomes" id="UP000803844"/>
    </source>
</evidence>
<dbReference type="PROSITE" id="PS00463">
    <property type="entry name" value="ZN2_CY6_FUNGAL_1"/>
    <property type="match status" value="1"/>
</dbReference>
<dbReference type="SMART" id="SM00066">
    <property type="entry name" value="GAL4"/>
    <property type="match status" value="1"/>
</dbReference>
<feature type="non-terminal residue" evidence="8">
    <location>
        <position position="1"/>
    </location>
</feature>
<dbReference type="GO" id="GO:0003677">
    <property type="term" value="F:DNA binding"/>
    <property type="evidence" value="ECO:0007669"/>
    <property type="project" value="InterPro"/>
</dbReference>
<dbReference type="CDD" id="cd12148">
    <property type="entry name" value="fungal_TF_MHR"/>
    <property type="match status" value="1"/>
</dbReference>
<dbReference type="Proteomes" id="UP000803844">
    <property type="component" value="Unassembled WGS sequence"/>
</dbReference>
<evidence type="ECO:0000256" key="1">
    <source>
        <dbReference type="ARBA" id="ARBA00004123"/>
    </source>
</evidence>
<evidence type="ECO:0000256" key="3">
    <source>
        <dbReference type="ARBA" id="ARBA00023015"/>
    </source>
</evidence>
<proteinExistence type="predicted"/>
<comment type="subcellular location">
    <subcellularLocation>
        <location evidence="1">Nucleus</location>
    </subcellularLocation>
</comment>
<dbReference type="GO" id="GO:0006351">
    <property type="term" value="P:DNA-templated transcription"/>
    <property type="evidence" value="ECO:0007669"/>
    <property type="project" value="InterPro"/>
</dbReference>
<dbReference type="EMBL" id="MU032344">
    <property type="protein sequence ID" value="KAF3770235.1"/>
    <property type="molecule type" value="Genomic_DNA"/>
</dbReference>
<feature type="region of interest" description="Disordered" evidence="6">
    <location>
        <begin position="63"/>
        <end position="89"/>
    </location>
</feature>
<evidence type="ECO:0000313" key="8">
    <source>
        <dbReference type="EMBL" id="KAF3770235.1"/>
    </source>
</evidence>
<evidence type="ECO:0000259" key="7">
    <source>
        <dbReference type="PROSITE" id="PS50048"/>
    </source>
</evidence>
<dbReference type="SMART" id="SM00906">
    <property type="entry name" value="Fungal_trans"/>
    <property type="match status" value="1"/>
</dbReference>
<keyword evidence="2" id="KW-0479">Metal-binding</keyword>
<keyword evidence="9" id="KW-1185">Reference proteome</keyword>
<reference evidence="8" key="1">
    <citation type="journal article" date="2020" name="Phytopathology">
        <title>Genome sequence of the chestnut blight fungus Cryphonectria parasitica EP155: A fundamental resource for an archetypical invasive plant pathogen.</title>
        <authorList>
            <person name="Crouch J.A."/>
            <person name="Dawe A."/>
            <person name="Aerts A."/>
            <person name="Barry K."/>
            <person name="Churchill A.C.L."/>
            <person name="Grimwood J."/>
            <person name="Hillman B."/>
            <person name="Milgroom M.G."/>
            <person name="Pangilinan J."/>
            <person name="Smith M."/>
            <person name="Salamov A."/>
            <person name="Schmutz J."/>
            <person name="Yadav J."/>
            <person name="Grigoriev I.V."/>
            <person name="Nuss D."/>
        </authorList>
    </citation>
    <scope>NUCLEOTIDE SEQUENCE</scope>
    <source>
        <strain evidence="8">EP155</strain>
    </source>
</reference>
<dbReference type="Pfam" id="PF00172">
    <property type="entry name" value="Zn_clus"/>
    <property type="match status" value="1"/>
</dbReference>
<feature type="domain" description="Zn(2)-C6 fungal-type" evidence="7">
    <location>
        <begin position="4"/>
        <end position="34"/>
    </location>
</feature>
<dbReference type="InterPro" id="IPR001138">
    <property type="entry name" value="Zn2Cys6_DnaBD"/>
</dbReference>
<dbReference type="InterPro" id="IPR036864">
    <property type="entry name" value="Zn2-C6_fun-type_DNA-bd_sf"/>
</dbReference>
<evidence type="ECO:0000256" key="4">
    <source>
        <dbReference type="ARBA" id="ARBA00023163"/>
    </source>
</evidence>
<gene>
    <name evidence="8" type="ORF">M406DRAFT_236620</name>
</gene>
<keyword evidence="4" id="KW-0804">Transcription</keyword>
<organism evidence="8 9">
    <name type="scientific">Cryphonectria parasitica (strain ATCC 38755 / EP155)</name>
    <dbReference type="NCBI Taxonomy" id="660469"/>
    <lineage>
        <taxon>Eukaryota</taxon>
        <taxon>Fungi</taxon>
        <taxon>Dikarya</taxon>
        <taxon>Ascomycota</taxon>
        <taxon>Pezizomycotina</taxon>
        <taxon>Sordariomycetes</taxon>
        <taxon>Sordariomycetidae</taxon>
        <taxon>Diaporthales</taxon>
        <taxon>Cryphonectriaceae</taxon>
        <taxon>Cryphonectria-Endothia species complex</taxon>
        <taxon>Cryphonectria</taxon>
    </lineage>
</organism>
<feature type="non-terminal residue" evidence="8">
    <location>
        <position position="625"/>
    </location>
</feature>
<dbReference type="Pfam" id="PF04082">
    <property type="entry name" value="Fungal_trans"/>
    <property type="match status" value="1"/>
</dbReference>
<dbReference type="Gene3D" id="4.10.240.10">
    <property type="entry name" value="Zn(2)-C6 fungal-type DNA-binding domain"/>
    <property type="match status" value="1"/>
</dbReference>
<dbReference type="PROSITE" id="PS50048">
    <property type="entry name" value="ZN2_CY6_FUNGAL_2"/>
    <property type="match status" value="1"/>
</dbReference>
<sequence length="625" mass="70320">EPLACVACRSRKLKCDRIKPACTRCSKLKAECQYPESRRKPAFKRRNVKELEERLAQVEVLLKDAAGKTGPAPEGSSDRQEGSIDSSRQKFTDESLNWSFADNNVPGLGENVNSHSNVPPMGWGAPFTTPDMRYKPRQENAGATSYELLGLGLFEALPPTKMIEELHQTYFVKQHPLIPIVHPGRYMTAFYSAPHLRPPMALQYAIWTMATNSHEKYSGYHDAFHRRARHYLEEDELRVYGEHFLTVAHAQAWALISTNEARCMWFTRAAMSAARCIKLLHMLGLHKLDDPDAVHRMSPTLAPPKDWTELEERRRTFWGAFAIDSHASISTGWPTLIDPEEVTTHLPSSEEAFNNGHEETTCGLLDVFSGSPYSAFAGAAVICHLFNLIMKHVHHSRQDDAADDYEYGNYWNKHRELDNLLSSTFMFLPEGFRLPAHLRDPIAVHTNLNLHASVICLHNSAYEKAKEHNLPDVIKMTIKTRLVTAAQEVVHIVKMTSHSNAGYRSPLVALALYVASSVCIIQTQGEEGFSPKIKADLEFLVMAMDAIGKQHLITLNFLRQLMVDLERANLIHLLRIPDRNKYTGETVSVAPCGNNIPLFARSQASRKTDILPPLPGRLPLSKPIG</sequence>
<dbReference type="GeneID" id="63833168"/>
<dbReference type="GO" id="GO:0008270">
    <property type="term" value="F:zinc ion binding"/>
    <property type="evidence" value="ECO:0007669"/>
    <property type="project" value="InterPro"/>
</dbReference>
<dbReference type="OrthoDB" id="4456959at2759"/>
<evidence type="ECO:0000256" key="5">
    <source>
        <dbReference type="ARBA" id="ARBA00023242"/>
    </source>
</evidence>
<dbReference type="GO" id="GO:0000981">
    <property type="term" value="F:DNA-binding transcription factor activity, RNA polymerase II-specific"/>
    <property type="evidence" value="ECO:0007669"/>
    <property type="project" value="InterPro"/>
</dbReference>
<dbReference type="PANTHER" id="PTHR47338:SF10">
    <property type="entry name" value="TRANSCRIPTION FACTOR DOMAIN-CONTAINING PROTEIN-RELATED"/>
    <property type="match status" value="1"/>
</dbReference>
<keyword evidence="3" id="KW-0805">Transcription regulation</keyword>